<reference evidence="2 3" key="1">
    <citation type="journal article" date="2014" name="Antonie Van Leeuwenhoek">
        <title>Roseivivax atlanticus sp. nov., isolated from surface seawater of the Atlantic Ocean.</title>
        <authorList>
            <person name="Li G."/>
            <person name="Lai Q."/>
            <person name="Liu X."/>
            <person name="Sun F."/>
            <person name="Shao Z."/>
        </authorList>
    </citation>
    <scope>NUCLEOTIDE SEQUENCE [LARGE SCALE GENOMIC DNA]</scope>
    <source>
        <strain evidence="2 3">22II-s10s</strain>
    </source>
</reference>
<feature type="region of interest" description="Disordered" evidence="1">
    <location>
        <begin position="1"/>
        <end position="30"/>
    </location>
</feature>
<dbReference type="RefSeq" id="WP_043841115.1">
    <property type="nucleotide sequence ID" value="NZ_AQQW01000001.1"/>
</dbReference>
<evidence type="ECO:0008006" key="4">
    <source>
        <dbReference type="Google" id="ProtNLM"/>
    </source>
</evidence>
<accession>W4HQM9</accession>
<dbReference type="Gene3D" id="3.40.50.300">
    <property type="entry name" value="P-loop containing nucleotide triphosphate hydrolases"/>
    <property type="match status" value="1"/>
</dbReference>
<name>W4HQM9_9RHOB</name>
<proteinExistence type="predicted"/>
<protein>
    <recommendedName>
        <fullName evidence="4">Sulfotransferase family protein</fullName>
    </recommendedName>
</protein>
<dbReference type="eggNOG" id="COG3551">
    <property type="taxonomic scope" value="Bacteria"/>
</dbReference>
<keyword evidence="3" id="KW-1185">Reference proteome</keyword>
<dbReference type="InterPro" id="IPR027417">
    <property type="entry name" value="P-loop_NTPase"/>
</dbReference>
<sequence length="272" mass="30196">MSRNASPSLPSRIVSRLRGAKRRLSPPDTSRYKLVAPTGGTGEGSFAFQRTLMTVRPDLIEERRGSETLIVCGAARGMTSAAAHALFELDMFLGERLQKHNFEDVDLRQAMPSKELMRGPLADRADFRRIVEERNARYDRWGFKIPHAVDHLPELTSTLRNPVVLLCVRNPIGTAKSVAQRSETDYGGLERLVHSSLAWVPALQFLLADRGVPALIADMDIVRRRPVAFVRDLAETFGLDGDIEGIGAQLSKRGYKLTEAKPGMEFVSLSEV</sequence>
<dbReference type="AlphaFoldDB" id="W4HQM9"/>
<evidence type="ECO:0000313" key="3">
    <source>
        <dbReference type="Proteomes" id="UP000019063"/>
    </source>
</evidence>
<organism evidence="2 3">
    <name type="scientific">Roseivivax marinus</name>
    <dbReference type="NCBI Taxonomy" id="1379903"/>
    <lineage>
        <taxon>Bacteria</taxon>
        <taxon>Pseudomonadati</taxon>
        <taxon>Pseudomonadota</taxon>
        <taxon>Alphaproteobacteria</taxon>
        <taxon>Rhodobacterales</taxon>
        <taxon>Roseobacteraceae</taxon>
        <taxon>Roseivivax</taxon>
    </lineage>
</organism>
<gene>
    <name evidence="2" type="ORF">ATO8_00360</name>
</gene>
<evidence type="ECO:0000256" key="1">
    <source>
        <dbReference type="SAM" id="MobiDB-lite"/>
    </source>
</evidence>
<evidence type="ECO:0000313" key="2">
    <source>
        <dbReference type="EMBL" id="ETW14315.1"/>
    </source>
</evidence>
<dbReference type="SUPFAM" id="SSF52540">
    <property type="entry name" value="P-loop containing nucleoside triphosphate hydrolases"/>
    <property type="match status" value="1"/>
</dbReference>
<dbReference type="EMBL" id="AQQW01000001">
    <property type="protein sequence ID" value="ETW14315.1"/>
    <property type="molecule type" value="Genomic_DNA"/>
</dbReference>
<comment type="caution">
    <text evidence="2">The sequence shown here is derived from an EMBL/GenBank/DDBJ whole genome shotgun (WGS) entry which is preliminary data.</text>
</comment>
<dbReference type="STRING" id="1379903.ATO8_00360"/>
<dbReference type="Proteomes" id="UP000019063">
    <property type="component" value="Unassembled WGS sequence"/>
</dbReference>